<proteinExistence type="predicted"/>
<accession>A0ABM7Y1M3</accession>
<dbReference type="Proteomes" id="UP000831327">
    <property type="component" value="Chromosome"/>
</dbReference>
<evidence type="ECO:0000313" key="2">
    <source>
        <dbReference type="EMBL" id="BDG71689.1"/>
    </source>
</evidence>
<keyword evidence="3" id="KW-1185">Reference proteome</keyword>
<name>A0ABM7Y1M3_9PROT</name>
<feature type="transmembrane region" description="Helical" evidence="1">
    <location>
        <begin position="43"/>
        <end position="63"/>
    </location>
</feature>
<organism evidence="2 3">
    <name type="scientific">Roseomonas fluvialis</name>
    <dbReference type="NCBI Taxonomy" id="1750527"/>
    <lineage>
        <taxon>Bacteria</taxon>
        <taxon>Pseudomonadati</taxon>
        <taxon>Pseudomonadota</taxon>
        <taxon>Alphaproteobacteria</taxon>
        <taxon>Acetobacterales</taxon>
        <taxon>Roseomonadaceae</taxon>
        <taxon>Roseomonas</taxon>
    </lineage>
</organism>
<dbReference type="EMBL" id="AP025637">
    <property type="protein sequence ID" value="BDG71689.1"/>
    <property type="molecule type" value="Genomic_DNA"/>
</dbReference>
<keyword evidence="1" id="KW-0472">Membrane</keyword>
<evidence type="ECO:0008006" key="4">
    <source>
        <dbReference type="Google" id="ProtNLM"/>
    </source>
</evidence>
<reference evidence="2 3" key="1">
    <citation type="journal article" date="2016" name="Microbes Environ.">
        <title>Phylogenetically diverse aerobic anoxygenic phototrophic bacteria isolated from epilithic biofilms in Tama river, Japan.</title>
        <authorList>
            <person name="Hirose S."/>
            <person name="Matsuura K."/>
            <person name="Haruta S."/>
        </authorList>
    </citation>
    <scope>NUCLEOTIDE SEQUENCE [LARGE SCALE GENOMIC DNA]</scope>
    <source>
        <strain evidence="2 3">S08</strain>
    </source>
</reference>
<dbReference type="RefSeq" id="WP_244458935.1">
    <property type="nucleotide sequence ID" value="NZ_AP025637.1"/>
</dbReference>
<evidence type="ECO:0000256" key="1">
    <source>
        <dbReference type="SAM" id="Phobius"/>
    </source>
</evidence>
<feature type="transmembrane region" description="Helical" evidence="1">
    <location>
        <begin position="12"/>
        <end position="31"/>
    </location>
</feature>
<keyword evidence="1" id="KW-1133">Transmembrane helix</keyword>
<gene>
    <name evidence="2" type="ORF">Rmf_16180</name>
</gene>
<protein>
    <recommendedName>
        <fullName evidence="4">DUF2842 domain-containing protein</fullName>
    </recommendedName>
</protein>
<keyword evidence="1" id="KW-0812">Transmembrane</keyword>
<evidence type="ECO:0000313" key="3">
    <source>
        <dbReference type="Proteomes" id="UP000831327"/>
    </source>
</evidence>
<sequence>MAETKPQTEVSVTGRLVSMSILGSTVVFIIFLENLRVTAWLPYALYILAGGVALAVLVPMLFFRRPVQ</sequence>